<dbReference type="Proteomes" id="UP000270025">
    <property type="component" value="Chromosome"/>
</dbReference>
<dbReference type="SUPFAM" id="SSF53271">
    <property type="entry name" value="PRTase-like"/>
    <property type="match status" value="1"/>
</dbReference>
<dbReference type="CDD" id="cd06223">
    <property type="entry name" value="PRTases_typeI"/>
    <property type="match status" value="1"/>
</dbReference>
<proteinExistence type="inferred from homology"/>
<reference evidence="2 3" key="1">
    <citation type="submission" date="2018-12" db="EMBL/GenBank/DDBJ databases">
        <authorList>
            <consortium name="Pathogen Informatics"/>
        </authorList>
    </citation>
    <scope>NUCLEOTIDE SEQUENCE [LARGE SCALE GENOMIC DNA]</scope>
    <source>
        <strain evidence="2 3">NCTC3166</strain>
    </source>
</reference>
<dbReference type="AlphaFoldDB" id="A0A3S5DZ33"/>
<dbReference type="Gene3D" id="3.40.50.2020">
    <property type="match status" value="1"/>
</dbReference>
<evidence type="ECO:0000313" key="3">
    <source>
        <dbReference type="Proteomes" id="UP000270025"/>
    </source>
</evidence>
<dbReference type="InterPro" id="IPR029057">
    <property type="entry name" value="PRTase-like"/>
</dbReference>
<organism evidence="2 3">
    <name type="scientific">Streptococcus viridans</name>
    <dbReference type="NCBI Taxonomy" id="78535"/>
    <lineage>
        <taxon>Bacteria</taxon>
        <taxon>Bacillati</taxon>
        <taxon>Bacillota</taxon>
        <taxon>Bacilli</taxon>
        <taxon>Lactobacillales</taxon>
        <taxon>Streptococcaceae</taxon>
        <taxon>Streptococcus</taxon>
    </lineage>
</organism>
<dbReference type="EMBL" id="LR134266">
    <property type="protein sequence ID" value="VED66731.1"/>
    <property type="molecule type" value="Genomic_DNA"/>
</dbReference>
<dbReference type="PANTHER" id="PTHR47505:SF1">
    <property type="entry name" value="DNA UTILIZATION PROTEIN YHGH"/>
    <property type="match status" value="1"/>
</dbReference>
<gene>
    <name evidence="2" type="ORF">NCTC3166_00527</name>
</gene>
<keyword evidence="3" id="KW-1185">Reference proteome</keyword>
<dbReference type="InterPro" id="IPR051910">
    <property type="entry name" value="ComF/GntX_DNA_util-trans"/>
</dbReference>
<sequence length="223" mass="25975">MSNCLLCDEELTNQQSLRDLILMKKENLTMCDNCKNKFEPVSEASCKTCCKRSSETSCEDCKEWERKGKSVNHKALYCYNEEMKEYFQKYKFQGDQLLACLFAEEIKVALKKYKGYTIVPIPLSDERNEKRGFNQVTAILDNAGIPYQNLLIKKNTKAQSQKNKKERLKTEQAFRRKEFENKDWPEKIMIVDDIYTTGATIERAKEILNVNGVKEITSFSLAR</sequence>
<protein>
    <submittedName>
        <fullName evidence="2">Competence protein ComF, putative</fullName>
    </submittedName>
</protein>
<dbReference type="PANTHER" id="PTHR47505">
    <property type="entry name" value="DNA UTILIZATION PROTEIN YHGH"/>
    <property type="match status" value="1"/>
</dbReference>
<comment type="similarity">
    <text evidence="1">Belongs to the ComF/GntX family.</text>
</comment>
<name>A0A3S5DZ33_9STRE</name>
<dbReference type="KEGG" id="svf:NCTC3166_00527"/>
<evidence type="ECO:0000313" key="2">
    <source>
        <dbReference type="EMBL" id="VED66731.1"/>
    </source>
</evidence>
<evidence type="ECO:0000256" key="1">
    <source>
        <dbReference type="ARBA" id="ARBA00008007"/>
    </source>
</evidence>
<accession>A0A3S5DZ33</accession>
<dbReference type="InterPro" id="IPR000836">
    <property type="entry name" value="PRTase_dom"/>
</dbReference>